<proteinExistence type="predicted"/>
<name>A0AAD9G247_9STRA</name>
<evidence type="ECO:0000313" key="2">
    <source>
        <dbReference type="Proteomes" id="UP001259832"/>
    </source>
</evidence>
<comment type="caution">
    <text evidence="1">The sequence shown here is derived from an EMBL/GenBank/DDBJ whole genome shotgun (WGS) entry which is preliminary data.</text>
</comment>
<reference evidence="1" key="1">
    <citation type="submission" date="2023-08" db="EMBL/GenBank/DDBJ databases">
        <title>Reference Genome Resource for the Citrus Pathogen Phytophthora citrophthora.</title>
        <authorList>
            <person name="Moller H."/>
            <person name="Coetzee B."/>
            <person name="Rose L.J."/>
            <person name="Van Niekerk J.M."/>
        </authorList>
    </citation>
    <scope>NUCLEOTIDE SEQUENCE</scope>
    <source>
        <strain evidence="1">STE-U-9442</strain>
    </source>
</reference>
<keyword evidence="2" id="KW-1185">Reference proteome</keyword>
<dbReference type="EMBL" id="JASMQC010000038">
    <property type="protein sequence ID" value="KAK1930644.1"/>
    <property type="molecule type" value="Genomic_DNA"/>
</dbReference>
<organism evidence="1 2">
    <name type="scientific">Phytophthora citrophthora</name>
    <dbReference type="NCBI Taxonomy" id="4793"/>
    <lineage>
        <taxon>Eukaryota</taxon>
        <taxon>Sar</taxon>
        <taxon>Stramenopiles</taxon>
        <taxon>Oomycota</taxon>
        <taxon>Peronosporomycetes</taxon>
        <taxon>Peronosporales</taxon>
        <taxon>Peronosporaceae</taxon>
        <taxon>Phytophthora</taxon>
    </lineage>
</organism>
<evidence type="ECO:0000313" key="1">
    <source>
        <dbReference type="EMBL" id="KAK1930644.1"/>
    </source>
</evidence>
<dbReference type="AlphaFoldDB" id="A0AAD9G247"/>
<dbReference type="Proteomes" id="UP001259832">
    <property type="component" value="Unassembled WGS sequence"/>
</dbReference>
<protein>
    <submittedName>
        <fullName evidence="1">Uncharacterized protein</fullName>
    </submittedName>
</protein>
<gene>
    <name evidence="1" type="ORF">P3T76_013965</name>
</gene>
<sequence length="414" mass="45134">MKPCYTGTTESATGTTETATGFRMAASRSEVRVMLASPGTTTSSASTQRQLQGLLTRRSVTAEPKNAAQYFGHVADVVRVNEHLTKHRTYNLKRRAKVAFKGYESVLSRKKRTTIASSVKPSAANMMYVSRPAVPTPPAATFNPAAVLQLQAMLPRAQPVAVKPAPKLAAAPVSSVIPSTTMSTPTVTSAAVTTPGHMTPAQIQLHQQQMKSAQLQQQQQAPRRADFVVGTTVLIRSTADLVACGARNLAGKTGRIVAAPQIYGQELFSVYIDEHEALFQVPFNALTLVARPTPAQQQHTNATQQIKQMQAQLAAAGGRLVPNQMQRPQNGNAQAVRGSKTTEQIKMEHSFQLHRLMQQQYREIQVLQQRYAECRVLNPTALSGIQKELSKLRLVHLSQVQTLKSKQALDMIGK</sequence>
<accession>A0AAD9G247</accession>